<accession>A0ABQ2XD01</accession>
<keyword evidence="1" id="KW-0812">Transmembrane</keyword>
<evidence type="ECO:0000256" key="1">
    <source>
        <dbReference type="SAM" id="Phobius"/>
    </source>
</evidence>
<protein>
    <submittedName>
        <fullName evidence="2">Uncharacterized protein</fullName>
    </submittedName>
</protein>
<keyword evidence="3" id="KW-1185">Reference proteome</keyword>
<dbReference type="EMBL" id="BMWC01000006">
    <property type="protein sequence ID" value="GGX10417.1"/>
    <property type="molecule type" value="Genomic_DNA"/>
</dbReference>
<keyword evidence="1" id="KW-1133">Transmembrane helix</keyword>
<proteinExistence type="predicted"/>
<comment type="caution">
    <text evidence="2">The sequence shown here is derived from an EMBL/GenBank/DDBJ whole genome shotgun (WGS) entry which is preliminary data.</text>
</comment>
<dbReference type="Proteomes" id="UP000617743">
    <property type="component" value="Unassembled WGS sequence"/>
</dbReference>
<sequence>MKTALHGGVSAPGVVACALCGVLWLGLLNIAHRRIRTLAATTAPAAFAPRHAAAAALCTVAMAVCGAALVL</sequence>
<keyword evidence="1" id="KW-0472">Membrane</keyword>
<dbReference type="PROSITE" id="PS51257">
    <property type="entry name" value="PROKAR_LIPOPROTEIN"/>
    <property type="match status" value="1"/>
</dbReference>
<feature type="transmembrane region" description="Helical" evidence="1">
    <location>
        <begin position="12"/>
        <end position="31"/>
    </location>
</feature>
<name>A0ABQ2XD01_9ACTN</name>
<evidence type="ECO:0000313" key="2">
    <source>
        <dbReference type="EMBL" id="GGX10417.1"/>
    </source>
</evidence>
<feature type="transmembrane region" description="Helical" evidence="1">
    <location>
        <begin position="52"/>
        <end position="70"/>
    </location>
</feature>
<evidence type="ECO:0000313" key="3">
    <source>
        <dbReference type="Proteomes" id="UP000617743"/>
    </source>
</evidence>
<organism evidence="2 3">
    <name type="scientific">Streptomyces lomondensis</name>
    <dbReference type="NCBI Taxonomy" id="68229"/>
    <lineage>
        <taxon>Bacteria</taxon>
        <taxon>Bacillati</taxon>
        <taxon>Actinomycetota</taxon>
        <taxon>Actinomycetes</taxon>
        <taxon>Kitasatosporales</taxon>
        <taxon>Streptomycetaceae</taxon>
        <taxon>Streptomyces</taxon>
    </lineage>
</organism>
<gene>
    <name evidence="2" type="ORF">GCM10010383_45710</name>
</gene>
<reference evidence="3" key="1">
    <citation type="journal article" date="2019" name="Int. J. Syst. Evol. Microbiol.">
        <title>The Global Catalogue of Microorganisms (GCM) 10K type strain sequencing project: providing services to taxonomists for standard genome sequencing and annotation.</title>
        <authorList>
            <consortium name="The Broad Institute Genomics Platform"/>
            <consortium name="The Broad Institute Genome Sequencing Center for Infectious Disease"/>
            <person name="Wu L."/>
            <person name="Ma J."/>
        </authorList>
    </citation>
    <scope>NUCLEOTIDE SEQUENCE [LARGE SCALE GENOMIC DNA]</scope>
    <source>
        <strain evidence="3">JCM 4866</strain>
    </source>
</reference>